<dbReference type="GO" id="GO:0005886">
    <property type="term" value="C:plasma membrane"/>
    <property type="evidence" value="ECO:0007669"/>
    <property type="project" value="TreeGrafter"/>
</dbReference>
<evidence type="ECO:0000256" key="14">
    <source>
        <dbReference type="SAM" id="Phobius"/>
    </source>
</evidence>
<keyword evidence="3" id="KW-0813">Transport</keyword>
<dbReference type="Proteomes" id="UP000472267">
    <property type="component" value="Chromosome 7"/>
</dbReference>
<name>A0A672IL62_SALFA</name>
<sequence length="297" mass="32470">MKLGLGGLAYQALYQRILSAASATRAQISCLIASVVVFVMGLPSVIIGVMAAAADWNQTAYGLPPPFERGDEGKILPLALQNLAPTWVSVVGIASLAAAVMSSMDSALLSSASVFTQNIYKTTLRKMASERELQWVIRVSVLLLGVAGTGLAFGDDSVLAFWLLSGDFIYCMVFPQLICVLFFRYANTYGAYCGYVLGLGLRLMSGEPLLSIPPVILYPGWRVENGDIIQYFPFRTVAMLISLAAVIAVSTLVHLGFRCRLIPQSWDILKAFEEKTESQLEEMLNSLKKTFTHIYFI</sequence>
<dbReference type="GO" id="GO:0005307">
    <property type="term" value="F:choline:sodium symporter activity"/>
    <property type="evidence" value="ECO:0007669"/>
    <property type="project" value="TreeGrafter"/>
</dbReference>
<reference evidence="15" key="1">
    <citation type="submission" date="2019-06" db="EMBL/GenBank/DDBJ databases">
        <authorList>
            <consortium name="Wellcome Sanger Institute Data Sharing"/>
        </authorList>
    </citation>
    <scope>NUCLEOTIDE SEQUENCE [LARGE SCALE GENOMIC DNA]</scope>
</reference>
<comment type="similarity">
    <text evidence="2 13">Belongs to the sodium:solute symporter (SSF) (TC 2.A.21) family.</text>
</comment>
<reference evidence="15" key="3">
    <citation type="submission" date="2025-09" db="UniProtKB">
        <authorList>
            <consortium name="Ensembl"/>
        </authorList>
    </citation>
    <scope>IDENTIFICATION</scope>
</reference>
<keyword evidence="5" id="KW-0769">Symport</keyword>
<protein>
    <recommendedName>
        <fullName evidence="17">Solute carrier family 5 member 7</fullName>
    </recommendedName>
</protein>
<organism evidence="15 16">
    <name type="scientific">Salarias fasciatus</name>
    <name type="common">Jewelled blenny</name>
    <name type="synonym">Blennius fasciatus</name>
    <dbReference type="NCBI Taxonomy" id="181472"/>
    <lineage>
        <taxon>Eukaryota</taxon>
        <taxon>Metazoa</taxon>
        <taxon>Chordata</taxon>
        <taxon>Craniata</taxon>
        <taxon>Vertebrata</taxon>
        <taxon>Euteleostomi</taxon>
        <taxon>Actinopterygii</taxon>
        <taxon>Neopterygii</taxon>
        <taxon>Teleostei</taxon>
        <taxon>Neoteleostei</taxon>
        <taxon>Acanthomorphata</taxon>
        <taxon>Ovalentaria</taxon>
        <taxon>Blenniimorphae</taxon>
        <taxon>Blenniiformes</taxon>
        <taxon>Blennioidei</taxon>
        <taxon>Blenniidae</taxon>
        <taxon>Salariinae</taxon>
        <taxon>Salarias</taxon>
    </lineage>
</organism>
<feature type="transmembrane region" description="Helical" evidence="14">
    <location>
        <begin position="28"/>
        <end position="54"/>
    </location>
</feature>
<evidence type="ECO:0000256" key="13">
    <source>
        <dbReference type="RuleBase" id="RU362091"/>
    </source>
</evidence>
<keyword evidence="7 14" id="KW-1133">Transmembrane helix</keyword>
<evidence type="ECO:0000256" key="7">
    <source>
        <dbReference type="ARBA" id="ARBA00022989"/>
    </source>
</evidence>
<evidence type="ECO:0000256" key="1">
    <source>
        <dbReference type="ARBA" id="ARBA00004141"/>
    </source>
</evidence>
<keyword evidence="12" id="KW-0739">Sodium transport</keyword>
<dbReference type="InterPro" id="IPR001734">
    <property type="entry name" value="Na/solute_symporter"/>
</dbReference>
<dbReference type="InterPro" id="IPR038377">
    <property type="entry name" value="Na/Glc_symporter_sf"/>
</dbReference>
<evidence type="ECO:0000256" key="8">
    <source>
        <dbReference type="ARBA" id="ARBA00023053"/>
    </source>
</evidence>
<feature type="transmembrane region" description="Helical" evidence="14">
    <location>
        <begin position="159"/>
        <end position="183"/>
    </location>
</feature>
<keyword evidence="8" id="KW-0915">Sodium</keyword>
<evidence type="ECO:0000256" key="11">
    <source>
        <dbReference type="ARBA" id="ARBA00023180"/>
    </source>
</evidence>
<dbReference type="PANTHER" id="PTHR45897:SF5">
    <property type="entry name" value="HIGH AFFINITY CHOLINE TRANSPORTER 1"/>
    <property type="match status" value="1"/>
</dbReference>
<dbReference type="GO" id="GO:0008292">
    <property type="term" value="P:acetylcholine biosynthetic process"/>
    <property type="evidence" value="ECO:0007669"/>
    <property type="project" value="TreeGrafter"/>
</dbReference>
<dbReference type="InterPro" id="IPR052244">
    <property type="entry name" value="Choline_transporter"/>
</dbReference>
<evidence type="ECO:0000313" key="15">
    <source>
        <dbReference type="Ensembl" id="ENSSFAP00005041844.1"/>
    </source>
</evidence>
<evidence type="ECO:0000256" key="6">
    <source>
        <dbReference type="ARBA" id="ARBA00022979"/>
    </source>
</evidence>
<dbReference type="Gene3D" id="1.20.1730.10">
    <property type="entry name" value="Sodium/glucose cotransporter"/>
    <property type="match status" value="1"/>
</dbReference>
<dbReference type="InParanoid" id="A0A672IL62"/>
<keyword evidence="6" id="KW-0530">Neurotransmitter biosynthesis</keyword>
<keyword evidence="9" id="KW-0406">Ion transport</keyword>
<evidence type="ECO:0008006" key="17">
    <source>
        <dbReference type="Google" id="ProtNLM"/>
    </source>
</evidence>
<feature type="transmembrane region" description="Helical" evidence="14">
    <location>
        <begin position="87"/>
        <end position="115"/>
    </location>
</feature>
<evidence type="ECO:0000256" key="2">
    <source>
        <dbReference type="ARBA" id="ARBA00006434"/>
    </source>
</evidence>
<feature type="transmembrane region" description="Helical" evidence="14">
    <location>
        <begin position="135"/>
        <end position="153"/>
    </location>
</feature>
<keyword evidence="4 14" id="KW-0812">Transmembrane</keyword>
<evidence type="ECO:0000256" key="3">
    <source>
        <dbReference type="ARBA" id="ARBA00022448"/>
    </source>
</evidence>
<evidence type="ECO:0000256" key="12">
    <source>
        <dbReference type="ARBA" id="ARBA00023201"/>
    </source>
</evidence>
<dbReference type="PANTHER" id="PTHR45897">
    <property type="entry name" value="HIGH-AFFINITY CHOLINE TRANSPORTER 1"/>
    <property type="match status" value="1"/>
</dbReference>
<evidence type="ECO:0000256" key="5">
    <source>
        <dbReference type="ARBA" id="ARBA00022847"/>
    </source>
</evidence>
<keyword evidence="10 14" id="KW-0472">Membrane</keyword>
<evidence type="ECO:0000313" key="16">
    <source>
        <dbReference type="Proteomes" id="UP000472267"/>
    </source>
</evidence>
<keyword evidence="16" id="KW-1185">Reference proteome</keyword>
<accession>A0A672IL62</accession>
<feature type="transmembrane region" description="Helical" evidence="14">
    <location>
        <begin position="237"/>
        <end position="257"/>
    </location>
</feature>
<dbReference type="Pfam" id="PF00474">
    <property type="entry name" value="SSF"/>
    <property type="match status" value="1"/>
</dbReference>
<evidence type="ECO:0000256" key="9">
    <source>
        <dbReference type="ARBA" id="ARBA00023065"/>
    </source>
</evidence>
<reference evidence="15" key="2">
    <citation type="submission" date="2025-08" db="UniProtKB">
        <authorList>
            <consortium name="Ensembl"/>
        </authorList>
    </citation>
    <scope>IDENTIFICATION</scope>
</reference>
<proteinExistence type="inferred from homology"/>
<keyword evidence="11" id="KW-0325">Glycoprotein</keyword>
<dbReference type="Ensembl" id="ENSSFAT00005043370.1">
    <property type="protein sequence ID" value="ENSSFAP00005041844.1"/>
    <property type="gene ID" value="ENSSFAG00005020768.1"/>
</dbReference>
<dbReference type="PROSITE" id="PS50283">
    <property type="entry name" value="NA_SOLUT_SYMP_3"/>
    <property type="match status" value="1"/>
</dbReference>
<feature type="transmembrane region" description="Helical" evidence="14">
    <location>
        <begin position="195"/>
        <end position="217"/>
    </location>
</feature>
<comment type="subcellular location">
    <subcellularLocation>
        <location evidence="1">Membrane</location>
        <topology evidence="1">Multi-pass membrane protein</topology>
    </subcellularLocation>
</comment>
<dbReference type="OMA" id="WTETAYS"/>
<evidence type="ECO:0000256" key="4">
    <source>
        <dbReference type="ARBA" id="ARBA00022692"/>
    </source>
</evidence>
<evidence type="ECO:0000256" key="10">
    <source>
        <dbReference type="ARBA" id="ARBA00023136"/>
    </source>
</evidence>
<dbReference type="AlphaFoldDB" id="A0A672IL62"/>